<sequence>MLKGGSEKAKMLAAKGFSRLLSSTDNGQKLIYRLFLKSLQYQKYNTIPEIIRHDLVDQAIAKSDIDLASKLMATIIIPPTGTANSYMWHLRRARILILEGNAQQGSDVLLELIQNNKFKHNDKIDNLLQVIFDLQSVKEYELAYKLLEKSLSLNSQQQYKREIMYWMADSRKAQYRFDEAAQLYLKSAMIPSSTTMDDWAQSARYQAANSLVNSGLTSDARGLYQQLLSVAKKSSRRAVILRDIQKLNNNRTFVKTNY</sequence>
<dbReference type="AlphaFoldDB" id="A0A3B0ZYA9"/>
<accession>A0A3B0ZYA9</accession>
<dbReference type="EMBL" id="UOFS01000014">
    <property type="protein sequence ID" value="VAW94240.1"/>
    <property type="molecule type" value="Genomic_DNA"/>
</dbReference>
<evidence type="ECO:0000313" key="1">
    <source>
        <dbReference type="EMBL" id="VAW94240.1"/>
    </source>
</evidence>
<dbReference type="SUPFAM" id="SSF48452">
    <property type="entry name" value="TPR-like"/>
    <property type="match status" value="1"/>
</dbReference>
<organism evidence="1">
    <name type="scientific">hydrothermal vent metagenome</name>
    <dbReference type="NCBI Taxonomy" id="652676"/>
    <lineage>
        <taxon>unclassified sequences</taxon>
        <taxon>metagenomes</taxon>
        <taxon>ecological metagenomes</taxon>
    </lineage>
</organism>
<name>A0A3B0ZYA9_9ZZZZ</name>
<dbReference type="InterPro" id="IPR011990">
    <property type="entry name" value="TPR-like_helical_dom_sf"/>
</dbReference>
<reference evidence="1" key="1">
    <citation type="submission" date="2018-06" db="EMBL/GenBank/DDBJ databases">
        <authorList>
            <person name="Zhirakovskaya E."/>
        </authorList>
    </citation>
    <scope>NUCLEOTIDE SEQUENCE</scope>
</reference>
<protein>
    <submittedName>
        <fullName evidence="1">Uncharacterized protein</fullName>
    </submittedName>
</protein>
<proteinExistence type="predicted"/>
<gene>
    <name evidence="1" type="ORF">MNBD_GAMMA22-2190</name>
</gene>
<dbReference type="Gene3D" id="1.25.40.10">
    <property type="entry name" value="Tetratricopeptide repeat domain"/>
    <property type="match status" value="1"/>
</dbReference>